<evidence type="ECO:0000313" key="3">
    <source>
        <dbReference type="Proteomes" id="UP000029725"/>
    </source>
</evidence>
<keyword evidence="1" id="KW-0472">Membrane</keyword>
<reference evidence="2 3" key="1">
    <citation type="submission" date="2014-04" db="EMBL/GenBank/DDBJ databases">
        <title>A new species of microsporidia sheds light on the evolution of extreme parasitism.</title>
        <authorList>
            <person name="Haag K.L."/>
            <person name="James T.Y."/>
            <person name="Larsson R."/>
            <person name="Schaer T.M."/>
            <person name="Refardt D."/>
            <person name="Pombert J.-F."/>
            <person name="Ebert D."/>
        </authorList>
    </citation>
    <scope>NUCLEOTIDE SEQUENCE [LARGE SCALE GENOMIC DNA]</scope>
    <source>
        <strain evidence="2 3">UGP3</strain>
        <tissue evidence="2">Spores</tissue>
    </source>
</reference>
<organism evidence="2 3">
    <name type="scientific">Mitosporidium daphniae</name>
    <dbReference type="NCBI Taxonomy" id="1485682"/>
    <lineage>
        <taxon>Eukaryota</taxon>
        <taxon>Fungi</taxon>
        <taxon>Fungi incertae sedis</taxon>
        <taxon>Microsporidia</taxon>
        <taxon>Mitosporidium</taxon>
    </lineage>
</organism>
<dbReference type="Proteomes" id="UP000029725">
    <property type="component" value="Unassembled WGS sequence"/>
</dbReference>
<dbReference type="AlphaFoldDB" id="A0A098VPM1"/>
<dbReference type="GeneID" id="25260099"/>
<dbReference type="HOGENOM" id="CLU_844903_0_0_1"/>
<name>A0A098VPM1_9MICR</name>
<protein>
    <submittedName>
        <fullName evidence="2">Uncharacterized protein</fullName>
    </submittedName>
</protein>
<keyword evidence="1" id="KW-1133">Transmembrane helix</keyword>
<evidence type="ECO:0000256" key="1">
    <source>
        <dbReference type="SAM" id="Phobius"/>
    </source>
</evidence>
<evidence type="ECO:0000313" key="2">
    <source>
        <dbReference type="EMBL" id="KGG51007.1"/>
    </source>
</evidence>
<comment type="caution">
    <text evidence="2">The sequence shown here is derived from an EMBL/GenBank/DDBJ whole genome shotgun (WGS) entry which is preliminary data.</text>
</comment>
<gene>
    <name evidence="2" type="ORF">DI09_48p130</name>
</gene>
<dbReference type="EMBL" id="JMKJ01000432">
    <property type="protein sequence ID" value="KGG51007.1"/>
    <property type="molecule type" value="Genomic_DNA"/>
</dbReference>
<keyword evidence="1" id="KW-0812">Transmembrane</keyword>
<feature type="transmembrane region" description="Helical" evidence="1">
    <location>
        <begin position="78"/>
        <end position="97"/>
    </location>
</feature>
<proteinExistence type="predicted"/>
<sequence length="329" mass="37127">MNQSPGTPINAADQLKMVEYTIQPLQSKGLGNNSMAVRPNASSILFTTLVSFVLRLCAILCLNFLIIDFSNLHPEIGLLGYFTFLLVALLIVCKINFEGLFEKRAVSIFGPSTLCVSLYSCSQLNHLFAKALEEIFGRWSNIHIPNHIDKNALSKNISILYEFTHAMTSHLEGTYFFVHRAPITHEDEKFLLMVAYNSYIDTIFEEFLHGPVYWHVFCYFDPQSSFVAACKANFDNVISATNTSKYQKQSALKTPVADARILGFLHKNVELLIPYYAHGYYHAICIHDDLNLVHARSMEILRLASNTKSTKPQIEACFGIANLCKPLQD</sequence>
<dbReference type="VEuPathDB" id="MicrosporidiaDB:DI09_48p130"/>
<dbReference type="RefSeq" id="XP_013237434.1">
    <property type="nucleotide sequence ID" value="XM_013381980.1"/>
</dbReference>
<accession>A0A098VPM1</accession>
<keyword evidence="3" id="KW-1185">Reference proteome</keyword>
<feature type="transmembrane region" description="Helical" evidence="1">
    <location>
        <begin position="44"/>
        <end position="66"/>
    </location>
</feature>